<dbReference type="PANTHER" id="PTHR47049:SF2">
    <property type="entry name" value="PIEZO-TYPE MECHANOSENSITIVE ION CHANNEL HOMOLOG"/>
    <property type="match status" value="1"/>
</dbReference>
<protein>
    <recommendedName>
        <fullName evidence="3">Piezo TM1-24 domain-containing protein</fullName>
    </recommendedName>
</protein>
<proteinExistence type="predicted"/>
<feature type="transmembrane region" description="Helical" evidence="2">
    <location>
        <begin position="693"/>
        <end position="711"/>
    </location>
</feature>
<feature type="transmembrane region" description="Helical" evidence="2">
    <location>
        <begin position="496"/>
        <end position="524"/>
    </location>
</feature>
<feature type="transmembrane region" description="Helical" evidence="2">
    <location>
        <begin position="400"/>
        <end position="423"/>
    </location>
</feature>
<feature type="transmembrane region" description="Helical" evidence="2">
    <location>
        <begin position="198"/>
        <end position="231"/>
    </location>
</feature>
<evidence type="ECO:0000256" key="1">
    <source>
        <dbReference type="SAM" id="MobiDB-lite"/>
    </source>
</evidence>
<dbReference type="PANTHER" id="PTHR47049">
    <property type="entry name" value="PIEZO-TYPE MECHANOSENSITIVE ION CHANNEL HOMOLOG"/>
    <property type="match status" value="1"/>
</dbReference>
<feature type="transmembrane region" description="Helical" evidence="2">
    <location>
        <begin position="456"/>
        <end position="476"/>
    </location>
</feature>
<gene>
    <name evidence="4" type="ORF">WR25_23164</name>
</gene>
<organism evidence="4 5">
    <name type="scientific">Diploscapter pachys</name>
    <dbReference type="NCBI Taxonomy" id="2018661"/>
    <lineage>
        <taxon>Eukaryota</taxon>
        <taxon>Metazoa</taxon>
        <taxon>Ecdysozoa</taxon>
        <taxon>Nematoda</taxon>
        <taxon>Chromadorea</taxon>
        <taxon>Rhabditida</taxon>
        <taxon>Rhabditina</taxon>
        <taxon>Rhabditomorpha</taxon>
        <taxon>Rhabditoidea</taxon>
        <taxon>Rhabditidae</taxon>
        <taxon>Diploscapter</taxon>
    </lineage>
</organism>
<reference evidence="4 5" key="1">
    <citation type="journal article" date="2017" name="Curr. Biol.">
        <title>Genome architecture and evolution of a unichromosomal asexual nematode.</title>
        <authorList>
            <person name="Fradin H."/>
            <person name="Zegar C."/>
            <person name="Gutwein M."/>
            <person name="Lucas J."/>
            <person name="Kovtun M."/>
            <person name="Corcoran D."/>
            <person name="Baugh L.R."/>
            <person name="Kiontke K."/>
            <person name="Gunsalus K."/>
            <person name="Fitch D.H."/>
            <person name="Piano F."/>
        </authorList>
    </citation>
    <scope>NUCLEOTIDE SEQUENCE [LARGE SCALE GENOMIC DNA]</scope>
    <source>
        <strain evidence="4">PF1309</strain>
    </source>
</reference>
<feature type="transmembrane region" description="Helical" evidence="2">
    <location>
        <begin position="585"/>
        <end position="602"/>
    </location>
</feature>
<dbReference type="EMBL" id="LIAE01006299">
    <property type="protein sequence ID" value="PAV91707.1"/>
    <property type="molecule type" value="Genomic_DNA"/>
</dbReference>
<dbReference type="AlphaFoldDB" id="A0A2A2M0E5"/>
<sequence length="766" mass="87356">MTIPTIVKNISYRILVPAVLIFAALIRPCIISIGYLVLAFVSALLPSIVLDAPVWGSVRLFSFTSLAYTLATTVAQIAYQIYEAVTRTSDSAYTQMCNRSTSLELWRAFGFVRFNQLGDSFDASRTIVPEIISVFISTLNLILVVVLSHQTPIQLNETQASVQTVRDQSRLNRSRGSVDSRVAAYAWNAFKRFTNFGIILYAGFIACLQPSLLNFVYFVAFLVICTWWAIYRPALKHTLYNGMKAFLIFYSALHFILIYTFQIHLFQKKILGDSDLTYLDTLTARIVGLTRLVVNECSNWYTFEWTDQPWPAVANPIAILGFYFVLVVQYAATKDGSRCYLDEDDGGSSVHDELLSPSSNNSDNEGEPQPGVPLRKITSQVVDRQKISQIFRTSGQQETLAHSSMIATITFVLYHSYALALVAMMVWALLYHSIFGLILLITTCLLWVFTNTRQVSFIFAPIILAYVEVLLVIQYMCSMNLTPQELGFNGVMKMFGFVLATSMTQAFVTLFIKLLLSLPVFLLLRLSRREKFYESLSEHERNRRTQSYGTFTSSGRHRDRLLEEGNVQKKESWAKLLAAYFSKKLATYFIFIVTLVLLLTGTQEYPNLYIIGFFTIWCLEIINLKISFVFFRSVAYLFWLGLILYTSIVIISLYVYQFPGFAQKFQSWTGLSAAWCTDIGLVNYNSIGQSGSLFVKLLLPILLFAVTMLQLKFFHNLWSQFTQPVRNGQAQADQAERQQQAETSRRSTLEFFKFFIFGKDSAWEIW</sequence>
<keyword evidence="2" id="KW-0812">Transmembrane</keyword>
<dbReference type="Pfam" id="PF24871">
    <property type="entry name" value="Piezo_TM1-24"/>
    <property type="match status" value="1"/>
</dbReference>
<evidence type="ECO:0000313" key="4">
    <source>
        <dbReference type="EMBL" id="PAV91707.1"/>
    </source>
</evidence>
<feature type="transmembrane region" description="Helical" evidence="2">
    <location>
        <begin position="313"/>
        <end position="332"/>
    </location>
</feature>
<dbReference type="GO" id="GO:0016020">
    <property type="term" value="C:membrane"/>
    <property type="evidence" value="ECO:0007669"/>
    <property type="project" value="InterPro"/>
</dbReference>
<accession>A0A2A2M0E5</accession>
<feature type="transmembrane region" description="Helical" evidence="2">
    <location>
        <begin position="12"/>
        <end position="40"/>
    </location>
</feature>
<feature type="transmembrane region" description="Helical" evidence="2">
    <location>
        <begin position="608"/>
        <end position="624"/>
    </location>
</feature>
<name>A0A2A2M0E5_9BILA</name>
<feature type="region of interest" description="Disordered" evidence="1">
    <location>
        <begin position="348"/>
        <end position="373"/>
    </location>
</feature>
<dbReference type="InterPro" id="IPR056769">
    <property type="entry name" value="Piezo_TM1-24"/>
</dbReference>
<evidence type="ECO:0000259" key="3">
    <source>
        <dbReference type="Pfam" id="PF24871"/>
    </source>
</evidence>
<evidence type="ECO:0000313" key="5">
    <source>
        <dbReference type="Proteomes" id="UP000218231"/>
    </source>
</evidence>
<keyword evidence="2" id="KW-0472">Membrane</keyword>
<keyword evidence="5" id="KW-1185">Reference proteome</keyword>
<dbReference type="Proteomes" id="UP000218231">
    <property type="component" value="Unassembled WGS sequence"/>
</dbReference>
<feature type="transmembrane region" description="Helical" evidence="2">
    <location>
        <begin position="429"/>
        <end position="449"/>
    </location>
</feature>
<keyword evidence="2" id="KW-1133">Transmembrane helix</keyword>
<dbReference type="GO" id="GO:0008381">
    <property type="term" value="F:mechanosensitive monoatomic ion channel activity"/>
    <property type="evidence" value="ECO:0007669"/>
    <property type="project" value="InterPro"/>
</dbReference>
<dbReference type="InterPro" id="IPR027272">
    <property type="entry name" value="Piezo"/>
</dbReference>
<dbReference type="STRING" id="2018661.A0A2A2M0E5"/>
<feature type="domain" description="Piezo TM1-24" evidence="3">
    <location>
        <begin position="27"/>
        <end position="720"/>
    </location>
</feature>
<feature type="transmembrane region" description="Helical" evidence="2">
    <location>
        <begin position="243"/>
        <end position="266"/>
    </location>
</feature>
<feature type="transmembrane region" description="Helical" evidence="2">
    <location>
        <begin position="60"/>
        <end position="79"/>
    </location>
</feature>
<evidence type="ECO:0000256" key="2">
    <source>
        <dbReference type="SAM" id="Phobius"/>
    </source>
</evidence>
<comment type="caution">
    <text evidence="4">The sequence shown here is derived from an EMBL/GenBank/DDBJ whole genome shotgun (WGS) entry which is preliminary data.</text>
</comment>
<dbReference type="OrthoDB" id="303066at2759"/>
<feature type="transmembrane region" description="Helical" evidence="2">
    <location>
        <begin position="636"/>
        <end position="656"/>
    </location>
</feature>
<feature type="transmembrane region" description="Helical" evidence="2">
    <location>
        <begin position="127"/>
        <end position="147"/>
    </location>
</feature>